<dbReference type="Proteomes" id="UP000050833">
    <property type="component" value="Unassembled WGS sequence"/>
</dbReference>
<dbReference type="EMBL" id="LLKB01000005">
    <property type="protein sequence ID" value="KQC84523.1"/>
    <property type="molecule type" value="Genomic_DNA"/>
</dbReference>
<organism evidence="1 2">
    <name type="scientific">Butyribacter intestini</name>
    <dbReference type="NCBI Taxonomy" id="1703332"/>
    <lineage>
        <taxon>Bacteria</taxon>
        <taxon>Bacillati</taxon>
        <taxon>Bacillota</taxon>
        <taxon>Clostridia</taxon>
        <taxon>Lachnospirales</taxon>
        <taxon>Lachnospiraceae</taxon>
        <taxon>Butyribacter</taxon>
    </lineage>
</organism>
<accession>A0AAW3JP47</accession>
<gene>
    <name evidence="1" type="ORF">APZ18_07120</name>
</gene>
<keyword evidence="2" id="KW-1185">Reference proteome</keyword>
<reference evidence="1 2" key="1">
    <citation type="submission" date="2015-10" db="EMBL/GenBank/DDBJ databases">
        <title>Butyribacter intestini gen. nov., sp. nov., a butyric acid-producing bacterium of the family Lachnospiraceae isolated from the human faeces.</title>
        <authorList>
            <person name="Zou Y."/>
            <person name="Xue W."/>
            <person name="Luo G."/>
            <person name="Lv M."/>
        </authorList>
    </citation>
    <scope>NUCLEOTIDE SEQUENCE [LARGE SCALE GENOMIC DNA]</scope>
    <source>
        <strain evidence="1 2">TF01-11</strain>
    </source>
</reference>
<comment type="caution">
    <text evidence="1">The sequence shown here is derived from an EMBL/GenBank/DDBJ whole genome shotgun (WGS) entry which is preliminary data.</text>
</comment>
<dbReference type="RefSeq" id="WP_055238207.1">
    <property type="nucleotide sequence ID" value="NZ_JAQDCV010000004.1"/>
</dbReference>
<evidence type="ECO:0000313" key="1">
    <source>
        <dbReference type="EMBL" id="KQC84523.1"/>
    </source>
</evidence>
<proteinExistence type="predicted"/>
<dbReference type="AlphaFoldDB" id="A0AAW3JP47"/>
<protein>
    <submittedName>
        <fullName evidence="1">Uncharacterized protein</fullName>
    </submittedName>
</protein>
<evidence type="ECO:0000313" key="2">
    <source>
        <dbReference type="Proteomes" id="UP000050833"/>
    </source>
</evidence>
<name>A0AAW3JP47_9FIRM</name>
<sequence>MLLATIFEEHCDSLKSIFRLLHNEKRAVHNITVYCEERYAERKNKEKSCYTDFQETDFRVLAQGGQRNDEN</sequence>